<dbReference type="RefSeq" id="WP_276093685.1">
    <property type="nucleotide sequence ID" value="NZ_JARJBC010000007.1"/>
</dbReference>
<dbReference type="NCBIfam" id="TIGR00026">
    <property type="entry name" value="hi_GC_TIGR00026"/>
    <property type="match status" value="1"/>
</dbReference>
<reference evidence="1 2" key="1">
    <citation type="submission" date="2023-03" db="EMBL/GenBank/DDBJ databases">
        <title>Draft genome sequence of Streptomyces sp. RB6PN23 isolated from peat swamp forest in Thailand.</title>
        <authorList>
            <person name="Klaysubun C."/>
            <person name="Duangmal K."/>
        </authorList>
    </citation>
    <scope>NUCLEOTIDE SEQUENCE [LARGE SCALE GENOMIC DNA]</scope>
    <source>
        <strain evidence="1 2">RB6PN23</strain>
    </source>
</reference>
<evidence type="ECO:0000313" key="2">
    <source>
        <dbReference type="Proteomes" id="UP001216579"/>
    </source>
</evidence>
<dbReference type="Proteomes" id="UP001216579">
    <property type="component" value="Unassembled WGS sequence"/>
</dbReference>
<dbReference type="InterPro" id="IPR012349">
    <property type="entry name" value="Split_barrel_FMN-bd"/>
</dbReference>
<protein>
    <submittedName>
        <fullName evidence="1">Nitroreductase family deazaflavin-dependent oxidoreductase</fullName>
    </submittedName>
</protein>
<dbReference type="EMBL" id="JARJBC010000007">
    <property type="protein sequence ID" value="MDF3290240.1"/>
    <property type="molecule type" value="Genomic_DNA"/>
</dbReference>
<accession>A0ABT5ZK87</accession>
<evidence type="ECO:0000313" key="1">
    <source>
        <dbReference type="EMBL" id="MDF3290240.1"/>
    </source>
</evidence>
<comment type="caution">
    <text evidence="1">The sequence shown here is derived from an EMBL/GenBank/DDBJ whole genome shotgun (WGS) entry which is preliminary data.</text>
</comment>
<sequence length="150" mass="17039">MTEQRYLKPGRIQVQLLHNAVGWLTRHGISIAGSRELAVRGRKSGEWRRNPVNPVTVGAQRFLVAPRGQTQWVRNLRAAGGGELRVGNHIERFTAQEVPDAEKPELLRTYLARWQWQVGAFFKGVNPNSSDEELLRIAPDHPVFRITEQA</sequence>
<organism evidence="1 2">
    <name type="scientific">Streptomyces silvisoli</name>
    <dbReference type="NCBI Taxonomy" id="3034235"/>
    <lineage>
        <taxon>Bacteria</taxon>
        <taxon>Bacillati</taxon>
        <taxon>Actinomycetota</taxon>
        <taxon>Actinomycetes</taxon>
        <taxon>Kitasatosporales</taxon>
        <taxon>Streptomycetaceae</taxon>
        <taxon>Streptomyces</taxon>
    </lineage>
</organism>
<keyword evidence="2" id="KW-1185">Reference proteome</keyword>
<dbReference type="InterPro" id="IPR004378">
    <property type="entry name" value="F420H2_quin_Rdtase"/>
</dbReference>
<name>A0ABT5ZK87_9ACTN</name>
<dbReference type="Gene3D" id="2.30.110.10">
    <property type="entry name" value="Electron Transport, Fmn-binding Protein, Chain A"/>
    <property type="match status" value="1"/>
</dbReference>
<dbReference type="Pfam" id="PF04075">
    <property type="entry name" value="F420H2_quin_red"/>
    <property type="match status" value="1"/>
</dbReference>
<gene>
    <name evidence="1" type="ORF">P3G67_13485</name>
</gene>
<proteinExistence type="predicted"/>